<dbReference type="AlphaFoldDB" id="A0A2M7VEJ8"/>
<dbReference type="Proteomes" id="UP000230405">
    <property type="component" value="Unassembled WGS sequence"/>
</dbReference>
<gene>
    <name evidence="1" type="ORF">COX77_02920</name>
</gene>
<dbReference type="SUPFAM" id="SSF49899">
    <property type="entry name" value="Concanavalin A-like lectins/glucanases"/>
    <property type="match status" value="1"/>
</dbReference>
<dbReference type="Gene3D" id="2.60.120.200">
    <property type="match status" value="1"/>
</dbReference>
<dbReference type="InterPro" id="IPR013320">
    <property type="entry name" value="ConA-like_dom_sf"/>
</dbReference>
<dbReference type="EMBL" id="PFPO01000054">
    <property type="protein sequence ID" value="PIZ98963.1"/>
    <property type="molecule type" value="Genomic_DNA"/>
</dbReference>
<evidence type="ECO:0000313" key="2">
    <source>
        <dbReference type="Proteomes" id="UP000230405"/>
    </source>
</evidence>
<name>A0A2M7VEJ8_9BACT</name>
<organism evidence="1 2">
    <name type="scientific">Candidatus Komeilibacteria bacterium CG_4_10_14_0_2_um_filter_37_10</name>
    <dbReference type="NCBI Taxonomy" id="1974470"/>
    <lineage>
        <taxon>Bacteria</taxon>
        <taxon>Candidatus Komeiliibacteriota</taxon>
    </lineage>
</organism>
<sequence>VADWSGNANHGTLSIGASGTQNSVGTCSVGTSAAWTNGATGKLNSSINLDGLDDYIKVTSATGGILNPLDNLTLSTWVYWGGAGTGTPYIISKGWGDVYELTLSSGRPRL</sequence>
<protein>
    <submittedName>
        <fullName evidence="1">Uncharacterized protein</fullName>
    </submittedName>
</protein>
<feature type="non-terminal residue" evidence="1">
    <location>
        <position position="1"/>
    </location>
</feature>
<feature type="non-terminal residue" evidence="1">
    <location>
        <position position="110"/>
    </location>
</feature>
<proteinExistence type="predicted"/>
<evidence type="ECO:0000313" key="1">
    <source>
        <dbReference type="EMBL" id="PIZ98963.1"/>
    </source>
</evidence>
<accession>A0A2M7VEJ8</accession>
<reference evidence="2" key="1">
    <citation type="submission" date="2017-09" db="EMBL/GenBank/DDBJ databases">
        <title>Depth-based differentiation of microbial function through sediment-hosted aquifers and enrichment of novel symbionts in the deep terrestrial subsurface.</title>
        <authorList>
            <person name="Probst A.J."/>
            <person name="Ladd B."/>
            <person name="Jarett J.K."/>
            <person name="Geller-Mcgrath D.E."/>
            <person name="Sieber C.M.K."/>
            <person name="Emerson J.B."/>
            <person name="Anantharaman K."/>
            <person name="Thomas B.C."/>
            <person name="Malmstrom R."/>
            <person name="Stieglmeier M."/>
            <person name="Klingl A."/>
            <person name="Woyke T."/>
            <person name="Ryan C.M."/>
            <person name="Banfield J.F."/>
        </authorList>
    </citation>
    <scope>NUCLEOTIDE SEQUENCE [LARGE SCALE GENOMIC DNA]</scope>
</reference>
<comment type="caution">
    <text evidence="1">The sequence shown here is derived from an EMBL/GenBank/DDBJ whole genome shotgun (WGS) entry which is preliminary data.</text>
</comment>